<organism evidence="2">
    <name type="scientific">viral metagenome</name>
    <dbReference type="NCBI Taxonomy" id="1070528"/>
    <lineage>
        <taxon>unclassified sequences</taxon>
        <taxon>metagenomes</taxon>
        <taxon>organismal metagenomes</taxon>
    </lineage>
</organism>
<dbReference type="EMBL" id="MT141255">
    <property type="protein sequence ID" value="QJA57129.1"/>
    <property type="molecule type" value="Genomic_DNA"/>
</dbReference>
<gene>
    <name evidence="2" type="ORF">MM415B01710_0013</name>
</gene>
<protein>
    <submittedName>
        <fullName evidence="2">Uncharacterized protein</fullName>
    </submittedName>
</protein>
<feature type="region of interest" description="Disordered" evidence="1">
    <location>
        <begin position="1"/>
        <end position="24"/>
    </location>
</feature>
<reference evidence="2" key="1">
    <citation type="submission" date="2020-03" db="EMBL/GenBank/DDBJ databases">
        <title>The deep terrestrial virosphere.</title>
        <authorList>
            <person name="Holmfeldt K."/>
            <person name="Nilsson E."/>
            <person name="Simone D."/>
            <person name="Lopez-Fernandez M."/>
            <person name="Wu X."/>
            <person name="de Brujin I."/>
            <person name="Lundin D."/>
            <person name="Andersson A."/>
            <person name="Bertilsson S."/>
            <person name="Dopson M."/>
        </authorList>
    </citation>
    <scope>NUCLEOTIDE SEQUENCE</scope>
    <source>
        <strain evidence="2">MM415B01710</strain>
    </source>
</reference>
<feature type="compositionally biased region" description="Basic residues" evidence="1">
    <location>
        <begin position="1"/>
        <end position="17"/>
    </location>
</feature>
<proteinExistence type="predicted"/>
<evidence type="ECO:0000313" key="2">
    <source>
        <dbReference type="EMBL" id="QJA57129.1"/>
    </source>
</evidence>
<accession>A0A6M3II39</accession>
<sequence length="254" mass="28330">MTTVKRKRSTARKRSAVKKTADNAVKTADNKVEAVSKPDNQVYVDPLLNVPGIPQPPSAIAEKMGKPDRFPDRKVNIEEIDDYEWKDPTLLMKNGVPWIPEEHGWRSRFCTNEARKHKGLGIWRKVRPEDGIVFADAGVEFNQSQGARVEDGMFGEAGDGVYRNGAFLCLAPLEQTIAKEQRQLKDAHSIVEGSMLHSAEQIQGQTGGDPNISRFAPGPKMGRHKVRIPNEELIDRAKYHQSGRRSVTVPAKIS</sequence>
<feature type="region of interest" description="Disordered" evidence="1">
    <location>
        <begin position="201"/>
        <end position="226"/>
    </location>
</feature>
<name>A0A6M3II39_9ZZZZ</name>
<dbReference type="AlphaFoldDB" id="A0A6M3II39"/>
<evidence type="ECO:0000256" key="1">
    <source>
        <dbReference type="SAM" id="MobiDB-lite"/>
    </source>
</evidence>